<dbReference type="EMBL" id="UZAI01017129">
    <property type="protein sequence ID" value="VDP20821.1"/>
    <property type="molecule type" value="Genomic_DNA"/>
</dbReference>
<dbReference type="Proteomes" id="UP000277204">
    <property type="component" value="Unassembled WGS sequence"/>
</dbReference>
<dbReference type="PROSITE" id="PS50105">
    <property type="entry name" value="SAM_DOMAIN"/>
    <property type="match status" value="1"/>
</dbReference>
<proteinExistence type="predicted"/>
<dbReference type="PROSITE" id="PS50016">
    <property type="entry name" value="ZF_PHD_2"/>
    <property type="match status" value="1"/>
</dbReference>
<evidence type="ECO:0000256" key="1">
    <source>
        <dbReference type="ARBA" id="ARBA00022499"/>
    </source>
</evidence>
<dbReference type="Pfam" id="PF00628">
    <property type="entry name" value="PHD"/>
    <property type="match status" value="1"/>
</dbReference>
<keyword evidence="9" id="KW-1185">Reference proteome</keyword>
<keyword evidence="4" id="KW-0863">Zinc-finger</keyword>
<feature type="region of interest" description="Disordered" evidence="7">
    <location>
        <begin position="1126"/>
        <end position="1151"/>
    </location>
</feature>
<dbReference type="InterPro" id="IPR019787">
    <property type="entry name" value="Znf_PHD-finger"/>
</dbReference>
<dbReference type="InterPro" id="IPR001660">
    <property type="entry name" value="SAM"/>
</dbReference>
<evidence type="ECO:0000256" key="6">
    <source>
        <dbReference type="ARBA" id="ARBA00022843"/>
    </source>
</evidence>
<gene>
    <name evidence="8" type="ORF">SMRZ_LOCUS16385</name>
</gene>
<keyword evidence="5" id="KW-0862">Zinc</keyword>
<dbReference type="STRING" id="48269.A0A183MK10"/>
<reference evidence="8 9" key="1">
    <citation type="submission" date="2018-11" db="EMBL/GenBank/DDBJ databases">
        <authorList>
            <consortium name="Pathogen Informatics"/>
        </authorList>
    </citation>
    <scope>NUCLEOTIDE SEQUENCE [LARGE SCALE GENOMIC DNA]</scope>
    <source>
        <strain evidence="8 9">Zambia</strain>
    </source>
</reference>
<dbReference type="SMART" id="SM00454">
    <property type="entry name" value="SAM"/>
    <property type="match status" value="1"/>
</dbReference>
<dbReference type="GO" id="GO:0005634">
    <property type="term" value="C:nucleus"/>
    <property type="evidence" value="ECO:0007669"/>
    <property type="project" value="TreeGrafter"/>
</dbReference>
<keyword evidence="1" id="KW-1017">Isopeptide bond</keyword>
<dbReference type="Gene3D" id="1.10.150.50">
    <property type="entry name" value="Transcription Factor, Ets-1"/>
    <property type="match status" value="1"/>
</dbReference>
<dbReference type="GO" id="GO:0003682">
    <property type="term" value="F:chromatin binding"/>
    <property type="evidence" value="ECO:0007669"/>
    <property type="project" value="TreeGrafter"/>
</dbReference>
<keyword evidence="2" id="KW-0597">Phosphoprotein</keyword>
<evidence type="ECO:0000313" key="9">
    <source>
        <dbReference type="Proteomes" id="UP000277204"/>
    </source>
</evidence>
<protein>
    <submittedName>
        <fullName evidence="8">Uncharacterized protein</fullName>
    </submittedName>
</protein>
<dbReference type="Pfam" id="PF00536">
    <property type="entry name" value="SAM_1"/>
    <property type="match status" value="1"/>
</dbReference>
<dbReference type="GO" id="GO:0045892">
    <property type="term" value="P:negative regulation of DNA-templated transcription"/>
    <property type="evidence" value="ECO:0007669"/>
    <property type="project" value="TreeGrafter"/>
</dbReference>
<evidence type="ECO:0000313" key="8">
    <source>
        <dbReference type="EMBL" id="VDP20821.1"/>
    </source>
</evidence>
<evidence type="ECO:0000256" key="7">
    <source>
        <dbReference type="SAM" id="MobiDB-lite"/>
    </source>
</evidence>
<dbReference type="Gene3D" id="3.30.40.10">
    <property type="entry name" value="Zinc/RING finger domain, C3HC4 (zinc finger)"/>
    <property type="match status" value="1"/>
</dbReference>
<evidence type="ECO:0000256" key="4">
    <source>
        <dbReference type="ARBA" id="ARBA00022771"/>
    </source>
</evidence>
<feature type="region of interest" description="Disordered" evidence="7">
    <location>
        <begin position="272"/>
        <end position="294"/>
    </location>
</feature>
<dbReference type="InterPro" id="IPR013761">
    <property type="entry name" value="SAM/pointed_sf"/>
</dbReference>
<dbReference type="SMART" id="SM00249">
    <property type="entry name" value="PHD"/>
    <property type="match status" value="1"/>
</dbReference>
<dbReference type="CDD" id="cd09583">
    <property type="entry name" value="SAM_Atherin-like"/>
    <property type="match status" value="1"/>
</dbReference>
<dbReference type="SUPFAM" id="SSF57903">
    <property type="entry name" value="FYVE/PHD zinc finger"/>
    <property type="match status" value="1"/>
</dbReference>
<organism evidence="8 9">
    <name type="scientific">Schistosoma margrebowiei</name>
    <dbReference type="NCBI Taxonomy" id="48269"/>
    <lineage>
        <taxon>Eukaryota</taxon>
        <taxon>Metazoa</taxon>
        <taxon>Spiralia</taxon>
        <taxon>Lophotrochozoa</taxon>
        <taxon>Platyhelminthes</taxon>
        <taxon>Trematoda</taxon>
        <taxon>Digenea</taxon>
        <taxon>Strigeidida</taxon>
        <taxon>Schistosomatoidea</taxon>
        <taxon>Schistosomatidae</taxon>
        <taxon>Schistosoma</taxon>
    </lineage>
</organism>
<dbReference type="PANTHER" id="PTHR12247:SF139">
    <property type="entry name" value="ATHERIN-RELATED"/>
    <property type="match status" value="1"/>
</dbReference>
<sequence>MNNNGLSKSNSVIVCPPVSVLEEEHSTSSTAKKCIEDEISISSTLTASTSVQKRAYCSTTFMSLPWKIHLPHFAGYDLSCSSIFEHSHEKKKSRLVNPTSLIPLLRFDHKLVRSHPQIDCVNLFSAGNQVNVTPSINYTHQNIKSRFMADKPDQAFRSSTKPYVSSSNFSGNSELSSNVLWRSEPFPLDYICGENLLNTSFSSSVGLTKPTKTPETSTIVVSKLPESVDVIFPNPNATQSSSPECNSYASVSAHTSCSEIVQVSGNYPLPFTHSSTNSSKDSKNVSQVEEETQNNLKTTVFKHEPRKRKSQNHTSTVMVEVNTTDHTNSSFFHSNNNNNIITKCDVKSTLNSVQEHQSSSCATTVLTQLTRSLGFTPSTICEQLSYPFSHGVITHAASSVLSRPQCTINNAPRSSNAVRRSVGTSRRPILPNHLRKYPNTLLLNTRLGFKSVCNTAAIQSIHHIRSDFKPIPYHDRPPFTQYHRQNVSSTIYESSSRKQKVTSTCENKPPILNSFIIASKTGSVVTSTNANVITPSFKMDVLPNYITANFIPTNLTYMNTVYYSSPEEDFLWKSQFFGKKNAQQLIYTLIYLFAKLLHLRNSHQLHQLRFGLNSQLKVVYFNDNNDDEINNNQIKPDTSHLTLKDDPIMLSNKCINDKNGNSGLIYRPDPSCSLLAKSINSMSSFSLSSIPRTTVTNVSDQNIHSYFDYLDENTPRDYTVKQNAKLQNKINRYSSILLPQSGTNEQQLLTTTSSGINFIFDHNSLNNHERCIVCYHEFYVSKRLSSIGQSLKNNYFLTWKTNCSTKNSWFNCRPIGPDLLATILRKIESTLAYTAVQIKQRRQSEINSLSNELGSNQNLIIKSTSSRLSSVKNNLQSNYHLQIKQLNSCYSASSNSPLNLVTKKHKDQNGADVNNWIFKTSGCKQSNFQDNVVAHPTCLDYWPELTERARQSPWQCSDCKTCTVCNSSEYKSDLIICDACDKGFHIECHRPKLEESIDRSLPWVCANCQDEGYRVAIGTLPSSINNQNYSSPNKTEECNDDLMKTPLKEINSSYEHIKTESKQEIDESGMEENVIKSVESSPHSTVGQNVTTTTSTTICKENFPADINSTDHSSIALTPTKSCYSTSPKLNESNDSNNNSTTISTNNNNSTTCEVNSVQLDSDCLHENKSSISIQDAADNDNKTSPILSNSTSDLHLKSCLEDNNNTSNIKEIKNEIENTSESNIIINGENQEISSNTNRPTDVGIWSVDHVQQWLLEEGFPREAEAFYQQEIDGTCLLLMKRMDVLTELGIKLGPAVKIYERIKRFQSQCGSPT</sequence>
<dbReference type="InterPro" id="IPR021893">
    <property type="entry name" value="ZMYM2-like_C"/>
</dbReference>
<dbReference type="InterPro" id="IPR011011">
    <property type="entry name" value="Znf_FYVE_PHD"/>
</dbReference>
<dbReference type="Pfam" id="PF12012">
    <property type="entry name" value="DUF3504"/>
    <property type="match status" value="1"/>
</dbReference>
<dbReference type="GO" id="GO:0042393">
    <property type="term" value="F:histone binding"/>
    <property type="evidence" value="ECO:0007669"/>
    <property type="project" value="TreeGrafter"/>
</dbReference>
<dbReference type="SUPFAM" id="SSF47769">
    <property type="entry name" value="SAM/Pointed domain"/>
    <property type="match status" value="1"/>
</dbReference>
<accession>A0A183MK10</accession>
<dbReference type="InterPro" id="IPR001965">
    <property type="entry name" value="Znf_PHD"/>
</dbReference>
<evidence type="ECO:0000256" key="5">
    <source>
        <dbReference type="ARBA" id="ARBA00022833"/>
    </source>
</evidence>
<dbReference type="PANTHER" id="PTHR12247">
    <property type="entry name" value="POLYCOMB GROUP PROTEIN"/>
    <property type="match status" value="1"/>
</dbReference>
<dbReference type="GO" id="GO:0008270">
    <property type="term" value="F:zinc ion binding"/>
    <property type="evidence" value="ECO:0007669"/>
    <property type="project" value="UniProtKB-KW"/>
</dbReference>
<keyword evidence="3" id="KW-0479">Metal-binding</keyword>
<dbReference type="InterPro" id="IPR050548">
    <property type="entry name" value="PcG_chromatin_remod_factors"/>
</dbReference>
<keyword evidence="6" id="KW-0832">Ubl conjugation</keyword>
<feature type="compositionally biased region" description="Low complexity" evidence="7">
    <location>
        <begin position="1131"/>
        <end position="1151"/>
    </location>
</feature>
<name>A0A183MK10_9TREM</name>
<evidence type="ECO:0000256" key="2">
    <source>
        <dbReference type="ARBA" id="ARBA00022553"/>
    </source>
</evidence>
<dbReference type="InterPro" id="IPR013083">
    <property type="entry name" value="Znf_RING/FYVE/PHD"/>
</dbReference>
<evidence type="ECO:0000256" key="3">
    <source>
        <dbReference type="ARBA" id="ARBA00022723"/>
    </source>
</evidence>